<dbReference type="EMBL" id="MTBO01000033">
    <property type="protein sequence ID" value="OSI14540.1"/>
    <property type="molecule type" value="Genomic_DNA"/>
</dbReference>
<keyword evidence="2 7" id="KW-0548">Nucleotidyltransferase</keyword>
<dbReference type="Proteomes" id="UP000193118">
    <property type="component" value="Unassembled WGS sequence"/>
</dbReference>
<comment type="caution">
    <text evidence="10">The sequence shown here is derived from an EMBL/GenBank/DDBJ whole genome shotgun (WGS) entry which is preliminary data.</text>
</comment>
<feature type="domain" description="Glutamate-ammonia ligase adenylyltransferase repeated" evidence="8">
    <location>
        <begin position="520"/>
        <end position="754"/>
    </location>
</feature>
<feature type="region of interest" description="Adenylyl removase" evidence="7">
    <location>
        <begin position="1"/>
        <end position="410"/>
    </location>
</feature>
<dbReference type="Gene3D" id="3.30.460.10">
    <property type="entry name" value="Beta Polymerase, domain 2"/>
    <property type="match status" value="2"/>
</dbReference>
<evidence type="ECO:0000256" key="2">
    <source>
        <dbReference type="ARBA" id="ARBA00022695"/>
    </source>
</evidence>
<dbReference type="CDD" id="cd05401">
    <property type="entry name" value="NT_GlnE_GlnD_like"/>
    <property type="match status" value="2"/>
</dbReference>
<feature type="domain" description="PII-uridylyltransferase/Glutamine-synthetase adenylyltransferase" evidence="9">
    <location>
        <begin position="268"/>
        <end position="405"/>
    </location>
</feature>
<comment type="cofactor">
    <cofactor evidence="7">
        <name>Mg(2+)</name>
        <dbReference type="ChEBI" id="CHEBI:18420"/>
    </cofactor>
</comment>
<dbReference type="Gene3D" id="1.20.120.330">
    <property type="entry name" value="Nucleotidyltransferases domain 2"/>
    <property type="match status" value="2"/>
</dbReference>
<protein>
    <recommendedName>
        <fullName evidence="7">Bifunctional glutamine synthetase adenylyltransferase/adenylyl-removing enzyme</fullName>
    </recommendedName>
    <alternativeName>
        <fullName evidence="7">ATP:glutamine synthetase adenylyltransferase</fullName>
    </alternativeName>
    <alternativeName>
        <fullName evidence="7">ATase</fullName>
    </alternativeName>
    <domain>
        <recommendedName>
            <fullName evidence="7">Glutamine synthetase adenylyl-L-tyrosine phosphorylase</fullName>
            <ecNumber evidence="7">2.7.7.89</ecNumber>
        </recommendedName>
        <alternativeName>
            <fullName evidence="7">Adenylyl removase</fullName>
            <shortName evidence="7">AR</shortName>
            <shortName evidence="7">AT-N</shortName>
        </alternativeName>
    </domain>
    <domain>
        <recommendedName>
            <fullName evidence="7">Glutamine synthetase adenylyl transferase</fullName>
            <ecNumber evidence="7">2.7.7.42</ecNumber>
        </recommendedName>
        <alternativeName>
            <fullName evidence="7">Adenylyl transferase</fullName>
            <shortName evidence="7">AT</shortName>
            <shortName evidence="7">AT-C</shortName>
        </alternativeName>
    </domain>
</protein>
<sequence>MQTIIANARRHSHYLARHLDNGNLKPEILHPMLDKVLGTADFQAFADWEKIRADENEEELARQLRLLRRYVMAQIIVRDINRISDLAEVTRTITLFADFAVNTALGFAYAYYQDMYGTPIGRYTREAQHLSVVAMGKAGGYELNVSSDIDLIFVYPEAGDTDGKRERGNQEFFTKTGQKLIALLNDITADGQVFRVDMRLRPDGDSGALVLSETALEQYLIQQGREWERYAWCKGRVVTPYPNGIASVVRPFVFRKYLDFNAYEAMRALHRQIRSEVGRKGMADNVKLGAGGIREVEFIAQIFQMIRGGRIRSLQLKGTQETLHELARLGILEHRTANTLLDAYRFLRDVEHRLQYWDDQQTQTLPQNPEQQQLLAESMGFADYPAFSDGLNRHRSQVNAIFNEILAEPEETPQQKAESWQWVWQENGDEETLRSRLAEHGFEADTVAERLAQLRHSHKYRHLSAHAQPRFDAVMPPLAEAAAAQTNPTATLLRLLDFLETVSRRSAYLAFLNEHPQALRQLAGIMSQSSWVAAYLCKYPILLDELLSAQLMETEHDWPALAAELSDGLANAGGDTEAQMDILRHFQHTQVFRLAVQDLAGLWTVEALSDQLSALADTILAAALPAVWADTPKTHTGTPNIAVIGYGKLGGKELGYSSDLDLVYLYDDPHPDAPDIYGRFVRRLTNWLSAATGAGTLYDVDLRLRPNGDAGFLAHSTAAFEKYQHESAWTWEHQSLTRARFICGSSAIGAFFDRVRQQVLTQPRDTAELAREIIAMREKMFPTHPPADSDVKYARGGVVDVEFIVQYLILAHSHRHPGLLDNYGNIALLNIAADCGLIDKALAGQSRTAYRFYRQQQHNTKLRDAGKVNLTPELLAHYQSVRSLWRQVFGEDARFEAA</sequence>
<dbReference type="InterPro" id="IPR043519">
    <property type="entry name" value="NT_sf"/>
</dbReference>
<evidence type="ECO:0000256" key="6">
    <source>
        <dbReference type="ARBA" id="ARBA00023268"/>
    </source>
</evidence>
<dbReference type="Pfam" id="PF08335">
    <property type="entry name" value="GlnD_UR_UTase"/>
    <property type="match status" value="2"/>
</dbReference>
<dbReference type="GO" id="GO:0000287">
    <property type="term" value="F:magnesium ion binding"/>
    <property type="evidence" value="ECO:0007669"/>
    <property type="project" value="UniProtKB-UniRule"/>
</dbReference>
<keyword evidence="5 7" id="KW-0460">Magnesium</keyword>
<dbReference type="HAMAP" id="MF_00802">
    <property type="entry name" value="GlnE"/>
    <property type="match status" value="1"/>
</dbReference>
<comment type="catalytic activity">
    <reaction evidence="7">
        <text>[glutamine synthetase]-L-tyrosine + ATP = [glutamine synthetase]-O(4)-(5'-adenylyl)-L-tyrosine + diphosphate</text>
        <dbReference type="Rhea" id="RHEA:18589"/>
        <dbReference type="Rhea" id="RHEA-COMP:10660"/>
        <dbReference type="Rhea" id="RHEA-COMP:10661"/>
        <dbReference type="ChEBI" id="CHEBI:30616"/>
        <dbReference type="ChEBI" id="CHEBI:33019"/>
        <dbReference type="ChEBI" id="CHEBI:46858"/>
        <dbReference type="ChEBI" id="CHEBI:83624"/>
        <dbReference type="EC" id="2.7.7.42"/>
    </reaction>
</comment>
<dbReference type="GO" id="GO:0005829">
    <property type="term" value="C:cytosol"/>
    <property type="evidence" value="ECO:0007669"/>
    <property type="project" value="TreeGrafter"/>
</dbReference>
<name>A0A1X3D3R1_9NEIS</name>
<feature type="region of interest" description="Adenylyl transferase" evidence="7">
    <location>
        <begin position="416"/>
        <end position="898"/>
    </location>
</feature>
<reference evidence="11" key="1">
    <citation type="submission" date="2017-01" db="EMBL/GenBank/DDBJ databases">
        <authorList>
            <person name="Wolfgang W.J."/>
            <person name="Cole J."/>
            <person name="Wroblewski D."/>
            <person name="Mcginnis J."/>
            <person name="Musser K.A."/>
        </authorList>
    </citation>
    <scope>NUCLEOTIDE SEQUENCE [LARGE SCALE GENOMIC DNA]</scope>
    <source>
        <strain evidence="11">DSM 19151</strain>
    </source>
</reference>
<dbReference type="InterPro" id="IPR023057">
    <property type="entry name" value="GlnE"/>
</dbReference>
<keyword evidence="11" id="KW-1185">Reference proteome</keyword>
<evidence type="ECO:0000313" key="10">
    <source>
        <dbReference type="EMBL" id="OSI14540.1"/>
    </source>
</evidence>
<dbReference type="NCBIfam" id="NF008292">
    <property type="entry name" value="PRK11072.1"/>
    <property type="match status" value="1"/>
</dbReference>
<dbReference type="GO" id="GO:0005524">
    <property type="term" value="F:ATP binding"/>
    <property type="evidence" value="ECO:0007669"/>
    <property type="project" value="UniProtKB-UniRule"/>
</dbReference>
<dbReference type="FunFam" id="1.20.120.330:FF:000005">
    <property type="entry name" value="Bifunctional glutamine synthetase adenylyltransferase/adenylyl-removing enzyme"/>
    <property type="match status" value="1"/>
</dbReference>
<dbReference type="Gene3D" id="1.20.120.1510">
    <property type="match status" value="1"/>
</dbReference>
<feature type="domain" description="PII-uridylyltransferase/Glutamine-synthetase adenylyltransferase" evidence="9">
    <location>
        <begin position="783"/>
        <end position="862"/>
    </location>
</feature>
<dbReference type="AlphaFoldDB" id="A0A1X3D3R1"/>
<dbReference type="STRING" id="194197.BWD09_10225"/>
<dbReference type="GeneID" id="94581587"/>
<evidence type="ECO:0000256" key="7">
    <source>
        <dbReference type="HAMAP-Rule" id="MF_00802"/>
    </source>
</evidence>
<dbReference type="SUPFAM" id="SSF81301">
    <property type="entry name" value="Nucleotidyltransferase"/>
    <property type="match status" value="2"/>
</dbReference>
<evidence type="ECO:0000256" key="3">
    <source>
        <dbReference type="ARBA" id="ARBA00022741"/>
    </source>
</evidence>
<dbReference type="FunFam" id="3.30.460.10:FF:000009">
    <property type="entry name" value="Bifunctional glutamine synthetase adenylyltransferase/adenylyl-removing enzyme"/>
    <property type="match status" value="2"/>
</dbReference>
<dbReference type="SUPFAM" id="SSF81593">
    <property type="entry name" value="Nucleotidyltransferase substrate binding subunit/domain"/>
    <property type="match status" value="2"/>
</dbReference>
<evidence type="ECO:0000259" key="9">
    <source>
        <dbReference type="Pfam" id="PF08335"/>
    </source>
</evidence>
<gene>
    <name evidence="7" type="primary">glnE</name>
    <name evidence="10" type="ORF">BWD09_10225</name>
</gene>
<comment type="similarity">
    <text evidence="7">Belongs to the GlnE family.</text>
</comment>
<keyword evidence="4 7" id="KW-0067">ATP-binding</keyword>
<evidence type="ECO:0000256" key="4">
    <source>
        <dbReference type="ARBA" id="ARBA00022840"/>
    </source>
</evidence>
<evidence type="ECO:0000313" key="11">
    <source>
        <dbReference type="Proteomes" id="UP000193118"/>
    </source>
</evidence>
<dbReference type="GO" id="GO:0008882">
    <property type="term" value="F:[glutamate-ammonia-ligase] adenylyltransferase activity"/>
    <property type="evidence" value="ECO:0007669"/>
    <property type="project" value="UniProtKB-UniRule"/>
</dbReference>
<dbReference type="InterPro" id="IPR005190">
    <property type="entry name" value="GlnE_rpt_dom"/>
</dbReference>
<comment type="catalytic activity">
    <reaction evidence="7">
        <text>[glutamine synthetase]-O(4)-(5'-adenylyl)-L-tyrosine + phosphate = [glutamine synthetase]-L-tyrosine + ADP</text>
        <dbReference type="Rhea" id="RHEA:43716"/>
        <dbReference type="Rhea" id="RHEA-COMP:10660"/>
        <dbReference type="Rhea" id="RHEA-COMP:10661"/>
        <dbReference type="ChEBI" id="CHEBI:43474"/>
        <dbReference type="ChEBI" id="CHEBI:46858"/>
        <dbReference type="ChEBI" id="CHEBI:83624"/>
        <dbReference type="ChEBI" id="CHEBI:456216"/>
        <dbReference type="EC" id="2.7.7.89"/>
    </reaction>
</comment>
<keyword evidence="6 7" id="KW-0511">Multifunctional enzyme</keyword>
<proteinExistence type="inferred from homology"/>
<dbReference type="RefSeq" id="WP_085366720.1">
    <property type="nucleotide sequence ID" value="NZ_CAUJPZ010000013.1"/>
</dbReference>
<dbReference type="GO" id="GO:0000820">
    <property type="term" value="P:regulation of glutamine family amino acid metabolic process"/>
    <property type="evidence" value="ECO:0007669"/>
    <property type="project" value="UniProtKB-UniRule"/>
</dbReference>
<dbReference type="Pfam" id="PF03710">
    <property type="entry name" value="GlnE"/>
    <property type="match status" value="2"/>
</dbReference>
<dbReference type="OrthoDB" id="9759366at2"/>
<comment type="function">
    <text evidence="7">Involved in the regulation of glutamine synthetase GlnA, a key enzyme in the process to assimilate ammonia. When cellular nitrogen levels are high, the C-terminal adenylyl transferase (AT) inactivates GlnA by covalent transfer of an adenylyl group from ATP to specific tyrosine residue of GlnA, thus reducing its activity. Conversely, when nitrogen levels are low, the N-terminal adenylyl removase (AR) activates GlnA by removing the adenylyl group by phosphorolysis, increasing its activity. The regulatory region of GlnE binds the signal transduction protein PII (GlnB) which indicates the nitrogen status of the cell.</text>
</comment>
<evidence type="ECO:0000256" key="5">
    <source>
        <dbReference type="ARBA" id="ARBA00022842"/>
    </source>
</evidence>
<keyword evidence="3 7" id="KW-0547">Nucleotide-binding</keyword>
<evidence type="ECO:0000256" key="1">
    <source>
        <dbReference type="ARBA" id="ARBA00022679"/>
    </source>
</evidence>
<dbReference type="PANTHER" id="PTHR30621:SF0">
    <property type="entry name" value="BIFUNCTIONAL GLUTAMINE SYNTHETASE ADENYLYLTRANSFERASE_ADENYLYL-REMOVING ENZYME"/>
    <property type="match status" value="1"/>
</dbReference>
<organism evidence="10 11">
    <name type="scientific">Neisseria dentiae</name>
    <dbReference type="NCBI Taxonomy" id="194197"/>
    <lineage>
        <taxon>Bacteria</taxon>
        <taxon>Pseudomonadati</taxon>
        <taxon>Pseudomonadota</taxon>
        <taxon>Betaproteobacteria</taxon>
        <taxon>Neisseriales</taxon>
        <taxon>Neisseriaceae</taxon>
        <taxon>Neisseria</taxon>
    </lineage>
</organism>
<dbReference type="EC" id="2.7.7.42" evidence="7"/>
<accession>A0A1X3D3R1</accession>
<feature type="domain" description="Glutamate-ammonia ligase adenylyltransferase repeated" evidence="8">
    <location>
        <begin position="5"/>
        <end position="239"/>
    </location>
</feature>
<keyword evidence="1 7" id="KW-0808">Transferase</keyword>
<evidence type="ECO:0000259" key="8">
    <source>
        <dbReference type="Pfam" id="PF03710"/>
    </source>
</evidence>
<dbReference type="InterPro" id="IPR013546">
    <property type="entry name" value="PII_UdlTrfase/GS_AdlTrfase"/>
</dbReference>
<dbReference type="PANTHER" id="PTHR30621">
    <property type="entry name" value="GLUTAMINE SYNTHETASE ADENYLYLTRANSFERASE"/>
    <property type="match status" value="1"/>
</dbReference>
<dbReference type="EC" id="2.7.7.89" evidence="7"/>
<dbReference type="GO" id="GO:0047388">
    <property type="term" value="F:[glutamine synthetase]-adenylyl-L-tyrosine phosphorylase activity"/>
    <property type="evidence" value="ECO:0007669"/>
    <property type="project" value="UniProtKB-EC"/>
</dbReference>